<dbReference type="Proteomes" id="UP000030661">
    <property type="component" value="Unassembled WGS sequence"/>
</dbReference>
<gene>
    <name evidence="3" type="ORF">U27_00725</name>
</gene>
<dbReference type="Gene3D" id="3.40.190.10">
    <property type="entry name" value="Periplasmic binding protein-like II"/>
    <property type="match status" value="1"/>
</dbReference>
<dbReference type="FunFam" id="3.10.105.10:FF:000005">
    <property type="entry name" value="ABC transporter substrate-binding protein"/>
    <property type="match status" value="1"/>
</dbReference>
<evidence type="ECO:0000313" key="3">
    <source>
        <dbReference type="EMBL" id="GAK60827.1"/>
    </source>
</evidence>
<dbReference type="InterPro" id="IPR039424">
    <property type="entry name" value="SBP_5"/>
</dbReference>
<dbReference type="SUPFAM" id="SSF53850">
    <property type="entry name" value="Periplasmic binding protein-like II"/>
    <property type="match status" value="1"/>
</dbReference>
<accession>A0A081C8C2</accession>
<keyword evidence="4" id="KW-1185">Reference proteome</keyword>
<dbReference type="InterPro" id="IPR000914">
    <property type="entry name" value="SBP_5_dom"/>
</dbReference>
<dbReference type="GO" id="GO:1904680">
    <property type="term" value="F:peptide transmembrane transporter activity"/>
    <property type="evidence" value="ECO:0007669"/>
    <property type="project" value="TreeGrafter"/>
</dbReference>
<evidence type="ECO:0000259" key="2">
    <source>
        <dbReference type="Pfam" id="PF00496"/>
    </source>
</evidence>
<protein>
    <submittedName>
        <fullName evidence="3">Extracellular solute-binding protein family 5</fullName>
    </submittedName>
</protein>
<dbReference type="HOGENOM" id="CLU_023171_0_0_0"/>
<dbReference type="Pfam" id="PF00496">
    <property type="entry name" value="SBP_bac_5"/>
    <property type="match status" value="1"/>
</dbReference>
<name>A0A081C8C2_VECG1</name>
<dbReference type="GO" id="GO:0043190">
    <property type="term" value="C:ATP-binding cassette (ABC) transporter complex"/>
    <property type="evidence" value="ECO:0007669"/>
    <property type="project" value="InterPro"/>
</dbReference>
<dbReference type="PANTHER" id="PTHR30290">
    <property type="entry name" value="PERIPLASMIC BINDING COMPONENT OF ABC TRANSPORTER"/>
    <property type="match status" value="1"/>
</dbReference>
<dbReference type="GO" id="GO:0015833">
    <property type="term" value="P:peptide transport"/>
    <property type="evidence" value="ECO:0007669"/>
    <property type="project" value="TreeGrafter"/>
</dbReference>
<dbReference type="GO" id="GO:0030288">
    <property type="term" value="C:outer membrane-bounded periplasmic space"/>
    <property type="evidence" value="ECO:0007669"/>
    <property type="project" value="TreeGrafter"/>
</dbReference>
<dbReference type="eggNOG" id="COG4166">
    <property type="taxonomic scope" value="Bacteria"/>
</dbReference>
<dbReference type="AlphaFoldDB" id="A0A081C8C2"/>
<dbReference type="GO" id="GO:0042884">
    <property type="term" value="P:microcin transport"/>
    <property type="evidence" value="ECO:0007669"/>
    <property type="project" value="TreeGrafter"/>
</dbReference>
<sequence length="608" mass="70559">MRKHLIILIGLIVMMGSITLIAEAQVTVSHAIGMRGEPKYPADFTHFEYVNPDAPKGGTIVLHEIGTYDTFHRYAQRGNAAVGSGELYDMLLVASEDEVEMYYGLIAEKVEYPADHTWIIFHLNPAARFQDGQPITADDVVFSFRKFFDEGVPQFKQYYKNVAQVEALDPQRVKFTLSEGSKEMLISLGGLRVLPKHYWQDRDFSQPTTEVPVGSGPLTISDYKMGQYVIYKRLDDYWAKDLPVMKGQQNFDFIRYDYYRDETVAFEAFKAGEYDFLQENIAKNWATQYTGPQFDNGNIIKEDIPHEIPVGMQCLVFNVQRPLFQDRRVRIALNYALDFEWMNKNLFYDQYTRTRSFFQNTQYEAKGLPGEDELKILEPFRGKIPDEVFTQEYNPPVTDGSGNIRTQLREALSLLKEAGWEIQDKKLVNVATGQPFEFELLLYSPSMERIAIPIQKNLERMGITMNIRVVDDTQFINRMRSRDFDMISGAYSASHYPTSDLKIVWRSDYLDYTWNTAGVQDEVVDALVDGIEASQNDDAALLAYGRAFDRVLTWNHYVIPEWHISTFRVAYWNKFSRPEIRPKYALGLFTWWIDPEKERQLPERNVKK</sequence>
<dbReference type="EMBL" id="DF820475">
    <property type="protein sequence ID" value="GAK60827.1"/>
    <property type="molecule type" value="Genomic_DNA"/>
</dbReference>
<dbReference type="Gene3D" id="3.10.105.10">
    <property type="entry name" value="Dipeptide-binding Protein, Domain 3"/>
    <property type="match status" value="1"/>
</dbReference>
<keyword evidence="1" id="KW-0732">Signal</keyword>
<proteinExistence type="predicted"/>
<dbReference type="PANTHER" id="PTHR30290:SF64">
    <property type="entry name" value="ABC TRANSPORTER PERIPLASMIC BINDING PROTEIN"/>
    <property type="match status" value="1"/>
</dbReference>
<evidence type="ECO:0000313" key="4">
    <source>
        <dbReference type="Proteomes" id="UP000030661"/>
    </source>
</evidence>
<evidence type="ECO:0000256" key="1">
    <source>
        <dbReference type="ARBA" id="ARBA00022729"/>
    </source>
</evidence>
<dbReference type="CDD" id="cd08497">
    <property type="entry name" value="MbnE-like"/>
    <property type="match status" value="1"/>
</dbReference>
<reference evidence="3" key="1">
    <citation type="journal article" date="2015" name="PeerJ">
        <title>First genomic representation of candidate bacterial phylum KSB3 points to enhanced environmental sensing as a trigger of wastewater bulking.</title>
        <authorList>
            <person name="Sekiguchi Y."/>
            <person name="Ohashi A."/>
            <person name="Parks D.H."/>
            <person name="Yamauchi T."/>
            <person name="Tyson G.W."/>
            <person name="Hugenholtz P."/>
        </authorList>
    </citation>
    <scope>NUCLEOTIDE SEQUENCE [LARGE SCALE GENOMIC DNA]</scope>
</reference>
<dbReference type="PIRSF" id="PIRSF002741">
    <property type="entry name" value="MppA"/>
    <property type="match status" value="1"/>
</dbReference>
<dbReference type="STRING" id="1499967.U27_00725"/>
<organism evidence="3">
    <name type="scientific">Vecturithrix granuli</name>
    <dbReference type="NCBI Taxonomy" id="1499967"/>
    <lineage>
        <taxon>Bacteria</taxon>
        <taxon>Candidatus Moduliflexota</taxon>
        <taxon>Candidatus Vecturitrichia</taxon>
        <taxon>Candidatus Vecturitrichales</taxon>
        <taxon>Candidatus Vecturitrichaceae</taxon>
        <taxon>Candidatus Vecturithrix</taxon>
    </lineage>
</organism>
<dbReference type="InterPro" id="IPR030678">
    <property type="entry name" value="Peptide/Ni-bd"/>
</dbReference>
<feature type="domain" description="Solute-binding protein family 5" evidence="2">
    <location>
        <begin position="103"/>
        <end position="498"/>
    </location>
</feature>